<proteinExistence type="predicted"/>
<dbReference type="RefSeq" id="WP_271274960.1">
    <property type="nucleotide sequence ID" value="NZ_BAABFD010000003.1"/>
</dbReference>
<dbReference type="Gene3D" id="3.10.180.10">
    <property type="entry name" value="2,3-Dihydroxybiphenyl 1,2-Dioxygenase, domain 1"/>
    <property type="match status" value="1"/>
</dbReference>
<dbReference type="Pfam" id="PF13468">
    <property type="entry name" value="Glyoxalase_3"/>
    <property type="match status" value="1"/>
</dbReference>
<gene>
    <name evidence="2" type="ORF">OUY24_02360</name>
</gene>
<dbReference type="Proteomes" id="UP001212498">
    <property type="component" value="Unassembled WGS sequence"/>
</dbReference>
<reference evidence="2 3" key="1">
    <citation type="submission" date="2022-11" db="EMBL/GenBank/DDBJ databases">
        <title>Nonomuraea corallina sp. nov., a new species of the genus Nonomuraea isolated from sea side sediment in Thai sea.</title>
        <authorList>
            <person name="Ngamcharungchit C."/>
            <person name="Matsumoto A."/>
            <person name="Suriyachadkun C."/>
            <person name="Panbangred W."/>
            <person name="Inahashi Y."/>
            <person name="Intra B."/>
        </authorList>
    </citation>
    <scope>NUCLEOTIDE SEQUENCE [LARGE SCALE GENOMIC DNA]</scope>
    <source>
        <strain evidence="2 3">DSM 43553</strain>
    </source>
</reference>
<evidence type="ECO:0000259" key="1">
    <source>
        <dbReference type="Pfam" id="PF13468"/>
    </source>
</evidence>
<organism evidence="2 3">
    <name type="scientific">Nonomuraea ferruginea</name>
    <dbReference type="NCBI Taxonomy" id="46174"/>
    <lineage>
        <taxon>Bacteria</taxon>
        <taxon>Bacillati</taxon>
        <taxon>Actinomycetota</taxon>
        <taxon>Actinomycetes</taxon>
        <taxon>Streptosporangiales</taxon>
        <taxon>Streptosporangiaceae</taxon>
        <taxon>Nonomuraea</taxon>
    </lineage>
</organism>
<dbReference type="EMBL" id="JAPNUD010000004">
    <property type="protein sequence ID" value="MDA0639457.1"/>
    <property type="molecule type" value="Genomic_DNA"/>
</dbReference>
<protein>
    <submittedName>
        <fullName evidence="2">VOC family protein</fullName>
    </submittedName>
</protein>
<accession>A0ABT4SQL2</accession>
<sequence>MGDDINGLHHVGHIVRDLGEATERYRQLGFAVGTPAYPVLQGLSGGAAEPVGVANAHVYFPGDFVELVALVDAGRMPGAARPIPLRVPDDKLAGLAAAVRATAANVVTFLDRFQGVHIVIADTSDIDGLAARLTAAGVGHGGVHAVQRPVETPTGITMEPARYVEISAPGLPGRVPEGRIGFAQNAPVAVPDRHPAHPNGATGLIGCVLCVDDQALPDLTHRYSTYFGQPWEDFRQTAGAHGGTRGDLGPVVGDLGGARDDLGRAVGGLVVRFRRAGVTVVGASALDGLLPGERPAGLPGFVAYAVSVRDLDATVRLLRGNGVPVVRSGPGEVFVPADAALGVAVVFRQDG</sequence>
<evidence type="ECO:0000313" key="3">
    <source>
        <dbReference type="Proteomes" id="UP001212498"/>
    </source>
</evidence>
<name>A0ABT4SQL2_9ACTN</name>
<feature type="domain" description="Glyoxalase-like" evidence="1">
    <location>
        <begin position="8"/>
        <end position="225"/>
    </location>
</feature>
<dbReference type="InterPro" id="IPR029068">
    <property type="entry name" value="Glyas_Bleomycin-R_OHBP_Dase"/>
</dbReference>
<dbReference type="SUPFAM" id="SSF54593">
    <property type="entry name" value="Glyoxalase/Bleomycin resistance protein/Dihydroxybiphenyl dioxygenase"/>
    <property type="match status" value="1"/>
</dbReference>
<keyword evidence="3" id="KW-1185">Reference proteome</keyword>
<evidence type="ECO:0000313" key="2">
    <source>
        <dbReference type="EMBL" id="MDA0639457.1"/>
    </source>
</evidence>
<dbReference type="InterPro" id="IPR025870">
    <property type="entry name" value="Glyoxalase-like_dom"/>
</dbReference>
<comment type="caution">
    <text evidence="2">The sequence shown here is derived from an EMBL/GenBank/DDBJ whole genome shotgun (WGS) entry which is preliminary data.</text>
</comment>